<dbReference type="KEGG" id="spiu:SPICUR_06950"/>
<dbReference type="OrthoDB" id="309023at2"/>
<organism evidence="6 7">
    <name type="scientific">Spiribacter curvatus</name>
    <dbReference type="NCBI Taxonomy" id="1335757"/>
    <lineage>
        <taxon>Bacteria</taxon>
        <taxon>Pseudomonadati</taxon>
        <taxon>Pseudomonadota</taxon>
        <taxon>Gammaproteobacteria</taxon>
        <taxon>Chromatiales</taxon>
        <taxon>Ectothiorhodospiraceae</taxon>
        <taxon>Spiribacter</taxon>
    </lineage>
</organism>
<feature type="transmembrane region" description="Helical" evidence="5">
    <location>
        <begin position="40"/>
        <end position="62"/>
    </location>
</feature>
<evidence type="ECO:0000256" key="3">
    <source>
        <dbReference type="ARBA" id="ARBA00022989"/>
    </source>
</evidence>
<evidence type="ECO:0000313" key="6">
    <source>
        <dbReference type="EMBL" id="AGY92354.1"/>
    </source>
</evidence>
<dbReference type="InterPro" id="IPR052951">
    <property type="entry name" value="Tellurite_res_ion_channel"/>
</dbReference>
<gene>
    <name evidence="6" type="ORF">SPICUR_06950</name>
</gene>
<feature type="transmembrane region" description="Helical" evidence="5">
    <location>
        <begin position="12"/>
        <end position="28"/>
    </location>
</feature>
<feature type="transmembrane region" description="Helical" evidence="5">
    <location>
        <begin position="225"/>
        <end position="242"/>
    </location>
</feature>
<dbReference type="CDD" id="cd09323">
    <property type="entry name" value="TDT_SLAC1_like"/>
    <property type="match status" value="1"/>
</dbReference>
<dbReference type="AlphaFoldDB" id="U5T484"/>
<keyword evidence="3 5" id="KW-1133">Transmembrane helix</keyword>
<evidence type="ECO:0000256" key="2">
    <source>
        <dbReference type="ARBA" id="ARBA00022692"/>
    </source>
</evidence>
<dbReference type="PANTHER" id="PTHR37955">
    <property type="entry name" value="TELLURITE RESISTANCE PROTEIN TEHA"/>
    <property type="match status" value="1"/>
</dbReference>
<keyword evidence="2 5" id="KW-0812">Transmembrane</keyword>
<protein>
    <recommendedName>
        <fullName evidence="8">C4-dicarboxylate ABC transporter</fullName>
    </recommendedName>
</protein>
<dbReference type="InterPro" id="IPR038665">
    <property type="entry name" value="Voltage-dep_anion_channel_sf"/>
</dbReference>
<dbReference type="eggNOG" id="COG1275">
    <property type="taxonomic scope" value="Bacteria"/>
</dbReference>
<dbReference type="InterPro" id="IPR004695">
    <property type="entry name" value="SLAC1/Mae1/Ssu1/TehA"/>
</dbReference>
<dbReference type="EMBL" id="CP005990">
    <property type="protein sequence ID" value="AGY92354.1"/>
    <property type="molecule type" value="Genomic_DNA"/>
</dbReference>
<feature type="transmembrane region" description="Helical" evidence="5">
    <location>
        <begin position="107"/>
        <end position="125"/>
    </location>
</feature>
<dbReference type="STRING" id="1335757.SPICUR_06950"/>
<feature type="transmembrane region" description="Helical" evidence="5">
    <location>
        <begin position="137"/>
        <end position="156"/>
    </location>
</feature>
<dbReference type="Proteomes" id="UP000017640">
    <property type="component" value="Chromosome"/>
</dbReference>
<reference evidence="6 7" key="1">
    <citation type="journal article" date="2013" name="BMC Genomics">
        <title>Genomes of "Spiribacter", a streamlined, successful halophilic bacterium.</title>
        <authorList>
            <person name="Lopez-Perez M."/>
            <person name="Ghai R."/>
            <person name="Leon M.J."/>
            <person name="Rodriguez-Olmos A."/>
            <person name="Copa-Patino J.L."/>
            <person name="Soliveri J."/>
            <person name="Sanchez-Porro C."/>
            <person name="Ventosa A."/>
            <person name="Rodriguez-Valera F."/>
        </authorList>
    </citation>
    <scope>NUCLEOTIDE SEQUENCE [LARGE SCALE GENOMIC DNA]</scope>
    <source>
        <strain evidence="6 7">UAH-SP71</strain>
    </source>
</reference>
<feature type="transmembrane region" description="Helical" evidence="5">
    <location>
        <begin position="162"/>
        <end position="186"/>
    </location>
</feature>
<feature type="transmembrane region" description="Helical" evidence="5">
    <location>
        <begin position="198"/>
        <end position="219"/>
    </location>
</feature>
<accession>U5T484</accession>
<dbReference type="GO" id="GO:0005886">
    <property type="term" value="C:plasma membrane"/>
    <property type="evidence" value="ECO:0007669"/>
    <property type="project" value="TreeGrafter"/>
</dbReference>
<keyword evidence="7" id="KW-1185">Reference proteome</keyword>
<keyword evidence="4 5" id="KW-0472">Membrane</keyword>
<dbReference type="GO" id="GO:0046583">
    <property type="term" value="F:monoatomic cation efflux transmembrane transporter activity"/>
    <property type="evidence" value="ECO:0007669"/>
    <property type="project" value="TreeGrafter"/>
</dbReference>
<evidence type="ECO:0000256" key="5">
    <source>
        <dbReference type="SAM" id="Phobius"/>
    </source>
</evidence>
<feature type="transmembrane region" description="Helical" evidence="5">
    <location>
        <begin position="285"/>
        <end position="306"/>
    </location>
</feature>
<dbReference type="Pfam" id="PF03595">
    <property type="entry name" value="SLAC1"/>
    <property type="match status" value="1"/>
</dbReference>
<evidence type="ECO:0000256" key="4">
    <source>
        <dbReference type="ARBA" id="ARBA00023136"/>
    </source>
</evidence>
<dbReference type="RefSeq" id="WP_023367436.1">
    <property type="nucleotide sequence ID" value="NC_022664.1"/>
</dbReference>
<feature type="transmembrane region" description="Helical" evidence="5">
    <location>
        <begin position="249"/>
        <end position="273"/>
    </location>
</feature>
<dbReference type="PATRIC" id="fig|1335757.3.peg.1359"/>
<evidence type="ECO:0000313" key="7">
    <source>
        <dbReference type="Proteomes" id="UP000017640"/>
    </source>
</evidence>
<comment type="subcellular location">
    <subcellularLocation>
        <location evidence="1">Membrane</location>
        <topology evidence="1">Multi-pass membrane protein</topology>
    </subcellularLocation>
</comment>
<dbReference type="HOGENOM" id="CLU_044414_0_0_6"/>
<proteinExistence type="predicted"/>
<dbReference type="PANTHER" id="PTHR37955:SF1">
    <property type="entry name" value="DEP DOMAIN-CONTAINING PROTEIN"/>
    <property type="match status" value="1"/>
</dbReference>
<name>U5T484_9GAMM</name>
<dbReference type="Gene3D" id="1.50.10.150">
    <property type="entry name" value="Voltage-dependent anion channel"/>
    <property type="match status" value="1"/>
</dbReference>
<evidence type="ECO:0000256" key="1">
    <source>
        <dbReference type="ARBA" id="ARBA00004141"/>
    </source>
</evidence>
<sequence length="318" mass="35063">MTESTRLQHLPIALFAMVMGISGLTLLWQKGAMVFGLPTAIGQGLLVLAGGMFALLLMAYILKLARYPAAVQAELNHPVKLSFFATISISLILLGTATRHILPDFSLSLWAIGVGLHLALTLFIVDRWMHHEHFQIVHINPAWFIPAVGNILVPIAGMTHGYVAVSWFFFSVGLIFWMILLTIIFYRIIFHDPLPGRLLPTLFILIAPPAVGFIAYASMVGGMDPFARILFNTGLFMTLLLATQIRRFAALGFFLSFWAYSFPLAAMTIAAMVYHQHTGADWAQWLSAVLIAVTSAVILWLCLLTVRAAGRGQICVPE</sequence>
<feature type="transmembrane region" description="Helical" evidence="5">
    <location>
        <begin position="83"/>
        <end position="101"/>
    </location>
</feature>
<evidence type="ECO:0008006" key="8">
    <source>
        <dbReference type="Google" id="ProtNLM"/>
    </source>
</evidence>